<dbReference type="AlphaFoldDB" id="Q585M5"/>
<dbReference type="EMBL" id="CP000069">
    <property type="protein sequence ID" value="AAZ11748.1"/>
    <property type="molecule type" value="Genomic_DNA"/>
</dbReference>
<dbReference type="GO" id="GO:0005739">
    <property type="term" value="C:mitochondrion"/>
    <property type="evidence" value="ECO:0006056"/>
    <property type="project" value="Others"/>
</dbReference>
<name>Q585M5_TRYB2</name>
<dbReference type="eggNOG" id="ENOG502RXVN">
    <property type="taxonomic scope" value="Eukaryota"/>
</dbReference>
<dbReference type="InterPro" id="IPR023584">
    <property type="entry name" value="Ribosome_recyc_fac_dom"/>
</dbReference>
<sequence>MFSCVYGLRGSQRHIDHTTDTSTSLSIVWSIWIGAGTYLLHFSHKSSNLFPLCLFNIPSLCGDSSAVSMRRMLLAAAGSIRWWNIARHHQQLTALRLVGSFPFNSTIQRLKDVRRGDRGESRRLTFEERSERRSGKSREQKAEKENLLQEAETVVSEDVPEELEQVFQHHFERANVSAMKVLNMAKCLEQLDVDVGGGRKVLLTKVAQVLKTGAATMEVVPQNVSFASPILQRVTRFDGTLQVSKEQQKIKITMPPITTARRQKAVEEIQLVVSSFKNKVKQVRTQASRALQESGIDETASRELHQQLDECVHSFVEDKVTELEQLSSDVTSMGADESDVVA</sequence>
<dbReference type="GO" id="GO:0006412">
    <property type="term" value="P:translation"/>
    <property type="evidence" value="ECO:0000318"/>
    <property type="project" value="GO_Central"/>
</dbReference>
<dbReference type="PANTHER" id="PTHR20982:SF3">
    <property type="entry name" value="MITOCHONDRIAL RIBOSOME RECYCLING FACTOR PSEUDO 1"/>
    <property type="match status" value="1"/>
</dbReference>
<feature type="region of interest" description="Disordered" evidence="3">
    <location>
        <begin position="121"/>
        <end position="144"/>
    </location>
</feature>
<keyword evidence="2" id="KW-0648">Protein biosynthesis</keyword>
<evidence type="ECO:0000313" key="7">
    <source>
        <dbReference type="Proteomes" id="UP000008524"/>
    </source>
</evidence>
<dbReference type="Proteomes" id="UP000008524">
    <property type="component" value="Chromosome 6"/>
</dbReference>
<dbReference type="GO" id="GO:0005634">
    <property type="term" value="C:nucleus"/>
    <property type="evidence" value="ECO:0000314"/>
    <property type="project" value="GeneDB"/>
</dbReference>
<reference evidence="6 7" key="3">
    <citation type="journal article" date="2005" name="Science">
        <title>The genome of the African trypanosome Trypanosoma brucei.</title>
        <authorList>
            <person name="Berriman M."/>
            <person name="Ghedin E."/>
            <person name="Hertz-Fowler C."/>
            <person name="Blandin G."/>
            <person name="Renauld H."/>
            <person name="Bartholomeu D.C."/>
            <person name="Lennard N.J."/>
            <person name="Caler E."/>
            <person name="Hamlin N.E."/>
            <person name="Haas B."/>
            <person name="Bohme U."/>
            <person name="Hannick L."/>
            <person name="Aslett M.A."/>
            <person name="Shallom J."/>
            <person name="Marcello L."/>
            <person name="Hou L."/>
            <person name="Wickstead B."/>
            <person name="Alsmark U.C."/>
            <person name="Arrowsmith C."/>
            <person name="Atkin R.J."/>
            <person name="Barron A.J."/>
            <person name="Bringaud F."/>
            <person name="Brooks K."/>
            <person name="Carrington M."/>
            <person name="Cherevach I."/>
            <person name="Chillingworth T.J."/>
            <person name="Churcher C."/>
            <person name="Clark L.N."/>
            <person name="Corton C.H."/>
            <person name="Cronin A."/>
            <person name="Davies R.M."/>
            <person name="Doggett J."/>
            <person name="Djikeng A."/>
            <person name="Feldblyum T."/>
            <person name="Field M.C."/>
            <person name="Fraser A."/>
            <person name="Goodhead I."/>
            <person name="Hance Z."/>
            <person name="Harper D."/>
            <person name="Harris B.R."/>
            <person name="Hauser H."/>
            <person name="Hostetler J."/>
            <person name="Ivens A."/>
            <person name="Jagels K."/>
            <person name="Johnson D."/>
            <person name="Johnson J."/>
            <person name="Jones K."/>
            <person name="Kerhornou A.X."/>
            <person name="Koo H."/>
            <person name="Larke N."/>
            <person name="Landfear S."/>
            <person name="Larkin C."/>
            <person name="Leech V."/>
            <person name="Line A."/>
            <person name="Lord A."/>
            <person name="Macleod A."/>
            <person name="Mooney P.J."/>
            <person name="Moule S."/>
            <person name="Martin D.M."/>
            <person name="Morgan G.W."/>
            <person name="Mungall K."/>
            <person name="Norbertczak H."/>
            <person name="Ormond D."/>
            <person name="Pai G."/>
            <person name="Peacock C.S."/>
            <person name="Peterson J."/>
            <person name="Quail M.A."/>
            <person name="Rabbinowitsch E."/>
            <person name="Rajandream M.A."/>
            <person name="Reitter C."/>
            <person name="Salzberg S.L."/>
            <person name="Sanders M."/>
            <person name="Schobel S."/>
            <person name="Sharp S."/>
            <person name="Simmonds M."/>
            <person name="Simpson A.J."/>
            <person name="Tallon L."/>
            <person name="Turner C.M."/>
            <person name="Tait A."/>
            <person name="Tivey A.R."/>
            <person name="Van Aken S."/>
            <person name="Walker D."/>
            <person name="Wanless D."/>
            <person name="Wang S."/>
            <person name="White B."/>
            <person name="White O."/>
            <person name="Whitehead S."/>
            <person name="Woodward J."/>
            <person name="Wortman J."/>
            <person name="Adams M.D."/>
            <person name="Embley T.M."/>
            <person name="Gull K."/>
            <person name="Ullu E."/>
            <person name="Barry J.D."/>
            <person name="Fairlamb A.H."/>
            <person name="Opperdoes F."/>
            <person name="Barrell B.G."/>
            <person name="Donelson J.E."/>
            <person name="Hall N."/>
            <person name="Fraser C.M."/>
            <person name="Melville S.E."/>
            <person name="El-Sayed N.M."/>
        </authorList>
    </citation>
    <scope>NUCLEOTIDE SEQUENCE [LARGE SCALE GENOMIC DNA]</scope>
    <source>
        <strain evidence="6 7">927/4 GUTat10.1</strain>
    </source>
</reference>
<dbReference type="EMBL" id="AC013353">
    <property type="protein sequence ID" value="AAX79711.1"/>
    <property type="molecule type" value="Genomic_DNA"/>
</dbReference>
<proteinExistence type="inferred from homology"/>
<dbReference type="InParanoid" id="Q585M5"/>
<dbReference type="RefSeq" id="XP_845307.1">
    <property type="nucleotide sequence ID" value="XM_840214.1"/>
</dbReference>
<dbReference type="GO" id="GO:0043023">
    <property type="term" value="F:ribosomal large subunit binding"/>
    <property type="evidence" value="ECO:0000318"/>
    <property type="project" value="GO_Central"/>
</dbReference>
<evidence type="ECO:0000256" key="3">
    <source>
        <dbReference type="SAM" id="MobiDB-lite"/>
    </source>
</evidence>
<dbReference type="OrthoDB" id="278167at2759"/>
<dbReference type="KEGG" id="tbr:Tb927.6.1860"/>
<accession>Q585M5</accession>
<evidence type="ECO:0000256" key="2">
    <source>
        <dbReference type="ARBA" id="ARBA00022917"/>
    </source>
</evidence>
<dbReference type="PANTHER" id="PTHR20982">
    <property type="entry name" value="RIBOSOME RECYCLING FACTOR"/>
    <property type="match status" value="1"/>
</dbReference>
<dbReference type="Gene3D" id="1.10.132.20">
    <property type="entry name" value="Ribosome-recycling factor"/>
    <property type="match status" value="1"/>
</dbReference>
<reference evidence="5" key="4">
    <citation type="submission" date="2005-04" db="EMBL/GenBank/DDBJ databases">
        <title>.</title>
        <authorList>
            <person name="Ghedin E."/>
            <person name="Blandin G."/>
            <person name="Bartholomeu D."/>
            <person name="Caler E."/>
            <person name="Haas B."/>
            <person name="Hannick L."/>
            <person name="Shallom J."/>
            <person name="Hou L."/>
            <person name="Djikeng A."/>
            <person name="Feldblyum T."/>
            <person name="Hostetler J."/>
            <person name="Johnson J."/>
            <person name="Jones K."/>
            <person name="Koo H.L."/>
            <person name="Larkin C."/>
            <person name="Pai G."/>
            <person name="Peterson J."/>
            <person name="Khalak H.G."/>
            <person name="Salzberg S."/>
            <person name="Simpson A.J."/>
            <person name="Tallon L."/>
            <person name="Van Aken S."/>
            <person name="Wanless D."/>
            <person name="White O."/>
            <person name="Wortman J."/>
            <person name="Fraser C.M."/>
            <person name="El-Sayed N.M.A."/>
        </authorList>
    </citation>
    <scope>NUCLEOTIDE SEQUENCE</scope>
    <source>
        <strain evidence="5">GUTat10.1</strain>
    </source>
</reference>
<dbReference type="Pfam" id="PF01765">
    <property type="entry name" value="RRF"/>
    <property type="match status" value="1"/>
</dbReference>
<dbReference type="Gene3D" id="3.30.1360.40">
    <property type="match status" value="1"/>
</dbReference>
<accession>D6XHR9</accession>
<dbReference type="SUPFAM" id="SSF55194">
    <property type="entry name" value="Ribosome recycling factor, RRF"/>
    <property type="match status" value="1"/>
</dbReference>
<feature type="domain" description="Ribosome recycling factor" evidence="4">
    <location>
        <begin position="185"/>
        <end position="326"/>
    </location>
</feature>
<evidence type="ECO:0000313" key="5">
    <source>
        <dbReference type="EMBL" id="AAX79711.1"/>
    </source>
</evidence>
<dbReference type="OMA" id="HHFERAN"/>
<dbReference type="PaxDb" id="5691-AAZ11748"/>
<evidence type="ECO:0000259" key="4">
    <source>
        <dbReference type="Pfam" id="PF01765"/>
    </source>
</evidence>
<gene>
    <name evidence="6" type="primary">Tb06.28P18.1000</name>
    <name evidence="5" type="ORF">Tb927.6.1860</name>
</gene>
<evidence type="ECO:0000256" key="1">
    <source>
        <dbReference type="ARBA" id="ARBA00005912"/>
    </source>
</evidence>
<keyword evidence="7" id="KW-1185">Reference proteome</keyword>
<evidence type="ECO:0000313" key="6">
    <source>
        <dbReference type="EMBL" id="AAZ11748.1"/>
    </source>
</evidence>
<reference evidence="6" key="2">
    <citation type="journal article" date="2005" name="Science">
        <title>Comparative genomics of trypanosomatid parasitic protozoa.</title>
        <authorList>
            <person name="El-Sayed N.M."/>
            <person name="Myler P.J."/>
            <person name="Blandin G."/>
            <person name="Berriman M."/>
            <person name="Crabtree J."/>
            <person name="Aggarwal G."/>
            <person name="Caler E."/>
            <person name="Renauld H."/>
            <person name="Worthey E.A."/>
            <person name="Hertz-Fowler C."/>
            <person name="Ghedin E."/>
            <person name="Peacock C."/>
            <person name="Bartholomeu D.C."/>
            <person name="Haas B.J."/>
            <person name="Tran A.N."/>
            <person name="Wortman J.R."/>
            <person name="Alsmark U.C."/>
            <person name="Angiuoli S."/>
            <person name="Anupama A."/>
            <person name="Badger J."/>
            <person name="Bringaud F."/>
            <person name="Cadag E."/>
            <person name="Carlton J.M."/>
            <person name="Cerqueira G.C."/>
            <person name="Creasy T."/>
            <person name="Delcher A.L."/>
            <person name="Djikeng A."/>
            <person name="Embley T.M."/>
            <person name="Hauser C."/>
            <person name="Ivens A.C."/>
            <person name="Kummerfeld S.K."/>
            <person name="Pereira-Leal J.B."/>
            <person name="Nilsson D."/>
            <person name="Peterson J."/>
            <person name="Salzberg S.L."/>
            <person name="Shallom J."/>
            <person name="Silva J.C."/>
            <person name="Sundaram J."/>
            <person name="Westenberger S."/>
            <person name="White O."/>
            <person name="Melville S.E."/>
            <person name="Donelson J.E."/>
            <person name="Andersson B."/>
            <person name="Stuart K.D."/>
            <person name="Hall N."/>
        </authorList>
    </citation>
    <scope>NUCLEOTIDE SEQUENCE</scope>
    <source>
        <strain evidence="6">927/4 GUTat10.1</strain>
    </source>
</reference>
<comment type="similarity">
    <text evidence="1">Belongs to the RRF family.</text>
</comment>
<dbReference type="InterPro" id="IPR036191">
    <property type="entry name" value="RRF_sf"/>
</dbReference>
<organism evidence="5 7">
    <name type="scientific">Trypanosoma brucei brucei (strain 927/4 GUTat10.1)</name>
    <dbReference type="NCBI Taxonomy" id="185431"/>
    <lineage>
        <taxon>Eukaryota</taxon>
        <taxon>Discoba</taxon>
        <taxon>Euglenozoa</taxon>
        <taxon>Kinetoplastea</taxon>
        <taxon>Metakinetoplastina</taxon>
        <taxon>Trypanosomatida</taxon>
        <taxon>Trypanosomatidae</taxon>
        <taxon>Trypanosoma</taxon>
    </lineage>
</organism>
<dbReference type="InterPro" id="IPR002661">
    <property type="entry name" value="Ribosome_recyc_fac"/>
</dbReference>
<dbReference type="GeneID" id="3657822"/>
<reference evidence="5" key="1">
    <citation type="submission" date="1999-11" db="EMBL/GenBank/DDBJ databases">
        <authorList>
            <person name="El-Sayed N.M."/>
            <person name="Khalak H."/>
            <person name="Adams M.D."/>
        </authorList>
    </citation>
    <scope>NUCLEOTIDE SEQUENCE</scope>
    <source>
        <strain evidence="5">GUTat10.1</strain>
    </source>
</reference>
<reference evidence="6" key="5">
    <citation type="submission" date="2005-04" db="EMBL/GenBank/DDBJ databases">
        <title>Sequencing, closure, and annotation of Trypanosoma brucei chromosomes 2 through 8.</title>
        <authorList>
            <person name="Ghedin E."/>
            <person name="Blandin G."/>
            <person name="Bartholomeu D."/>
            <person name="Caler E."/>
            <person name="Haas B."/>
            <person name="Hannick L."/>
            <person name="Shallom J."/>
            <person name="Hou L."/>
            <person name="Djikeng A."/>
            <person name="Feldblyum T."/>
            <person name="Hostetler J."/>
            <person name="Johnson J."/>
            <person name="Jones K."/>
            <person name="Koo H.L."/>
            <person name="Larkin C."/>
            <person name="Pai G."/>
            <person name="Peterson J."/>
            <person name="Khalak H.G."/>
            <person name="Salzberg S."/>
            <person name="Simpson A.J."/>
            <person name="Tallon L."/>
            <person name="Van Aken S."/>
            <person name="Wanless D."/>
            <person name="White O."/>
            <person name="Wortman J."/>
            <person name="Fraser C.M."/>
            <person name="El-Sayed N.M.A."/>
        </authorList>
    </citation>
    <scope>NUCLEOTIDE SEQUENCE</scope>
    <source>
        <strain evidence="6">927/4 GUTat10.1</strain>
    </source>
</reference>
<protein>
    <recommendedName>
        <fullName evidence="4">Ribosome recycling factor domain-containing protein</fullName>
    </recommendedName>
</protein>